<accession>A0A174JNM9</accession>
<gene>
    <name evidence="1" type="ORF">ERS852491_03927</name>
</gene>
<evidence type="ECO:0000313" key="1">
    <source>
        <dbReference type="EMBL" id="CUO98649.1"/>
    </source>
</evidence>
<dbReference type="AlphaFoldDB" id="A0A174JNM9"/>
<name>A0A174JNM9_9FIRM</name>
<protein>
    <submittedName>
        <fullName evidence="1">Uncharacterized protein</fullName>
    </submittedName>
</protein>
<dbReference type="RefSeq" id="WP_055154730.1">
    <property type="nucleotide sequence ID" value="NZ_CYZU01000048.1"/>
</dbReference>
<dbReference type="EMBL" id="CYZU01000048">
    <property type="protein sequence ID" value="CUO98649.1"/>
    <property type="molecule type" value="Genomic_DNA"/>
</dbReference>
<reference evidence="1 2" key="1">
    <citation type="submission" date="2015-09" db="EMBL/GenBank/DDBJ databases">
        <authorList>
            <consortium name="Pathogen Informatics"/>
        </authorList>
    </citation>
    <scope>NUCLEOTIDE SEQUENCE [LARGE SCALE GENOMIC DNA]</scope>
    <source>
        <strain evidence="1 2">2789STDY5834876</strain>
    </source>
</reference>
<dbReference type="Proteomes" id="UP000095544">
    <property type="component" value="Unassembled WGS sequence"/>
</dbReference>
<evidence type="ECO:0000313" key="2">
    <source>
        <dbReference type="Proteomes" id="UP000095544"/>
    </source>
</evidence>
<sequence length="89" mass="10304">MEGKVDIQKLHNLIKDIQNENWKAYTNFVKSGNMAKYNQEMDEIVSEICNFTDKDVAIVVKEANDFFICGWSIVVRKMLISMRKEGGQN</sequence>
<proteinExistence type="predicted"/>
<organism evidence="1 2">
    <name type="scientific">Faecalicatena contorta</name>
    <dbReference type="NCBI Taxonomy" id="39482"/>
    <lineage>
        <taxon>Bacteria</taxon>
        <taxon>Bacillati</taxon>
        <taxon>Bacillota</taxon>
        <taxon>Clostridia</taxon>
        <taxon>Lachnospirales</taxon>
        <taxon>Lachnospiraceae</taxon>
        <taxon>Faecalicatena</taxon>
    </lineage>
</organism>
<dbReference type="STRING" id="39482.ERS852491_03927"/>